<dbReference type="InterPro" id="IPR006759">
    <property type="entry name" value="Glyco_transf_54"/>
</dbReference>
<keyword evidence="1" id="KW-0808">Transferase</keyword>
<dbReference type="PANTHER" id="PTHR12062:SF9">
    <property type="entry name" value="ALPHA-1,3-MANNOSYL-GLYCOPROTEIN 4-BETA-N-ACETYLGLUCOSAMINYLTRANSFERASE A, ISOFORM A"/>
    <property type="match status" value="1"/>
</dbReference>
<keyword evidence="1" id="KW-0328">Glycosyltransferase</keyword>
<sequence>MNGFLCISVDWEPLAKLFRKSDMPVLSGMFQAFYSSIPCDWIIDLFNNGKSFRCALDRRFSTSEKDSVCMSKLFPTINHSLFQHIGVESSLLGKRQNGKDLSFRN</sequence>
<gene>
    <name evidence="1" type="ORF">LSAA_4089</name>
</gene>
<dbReference type="GO" id="GO:0005793">
    <property type="term" value="C:endoplasmic reticulum-Golgi intermediate compartment"/>
    <property type="evidence" value="ECO:0007669"/>
    <property type="project" value="TreeGrafter"/>
</dbReference>
<evidence type="ECO:0000313" key="2">
    <source>
        <dbReference type="Proteomes" id="UP000675881"/>
    </source>
</evidence>
<organism evidence="1 2">
    <name type="scientific">Lepeophtheirus salmonis</name>
    <name type="common">Salmon louse</name>
    <name type="synonym">Caligus salmonis</name>
    <dbReference type="NCBI Taxonomy" id="72036"/>
    <lineage>
        <taxon>Eukaryota</taxon>
        <taxon>Metazoa</taxon>
        <taxon>Ecdysozoa</taxon>
        <taxon>Arthropoda</taxon>
        <taxon>Crustacea</taxon>
        <taxon>Multicrustacea</taxon>
        <taxon>Hexanauplia</taxon>
        <taxon>Copepoda</taxon>
        <taxon>Siphonostomatoida</taxon>
        <taxon>Caligidae</taxon>
        <taxon>Lepeophtheirus</taxon>
    </lineage>
</organism>
<dbReference type="GO" id="GO:0008454">
    <property type="term" value="F:alpha-1,3-mannosylglycoprotein 4-beta-N-acetylglucosaminyltransferase activity"/>
    <property type="evidence" value="ECO:0007669"/>
    <property type="project" value="UniProtKB-EC"/>
</dbReference>
<evidence type="ECO:0000313" key="1">
    <source>
        <dbReference type="EMBL" id="CAF2832372.1"/>
    </source>
</evidence>
<dbReference type="Proteomes" id="UP000675881">
    <property type="component" value="Chromosome 13"/>
</dbReference>
<dbReference type="EC" id="2.4.1.145" evidence="1"/>
<keyword evidence="2" id="KW-1185">Reference proteome</keyword>
<dbReference type="OrthoDB" id="2016523at2759"/>
<dbReference type="GO" id="GO:0005795">
    <property type="term" value="C:Golgi stack"/>
    <property type="evidence" value="ECO:0007669"/>
    <property type="project" value="TreeGrafter"/>
</dbReference>
<dbReference type="GO" id="GO:0006487">
    <property type="term" value="P:protein N-linked glycosylation"/>
    <property type="evidence" value="ECO:0007669"/>
    <property type="project" value="TreeGrafter"/>
</dbReference>
<proteinExistence type="predicted"/>
<dbReference type="GO" id="GO:0005783">
    <property type="term" value="C:endoplasmic reticulum"/>
    <property type="evidence" value="ECO:0007669"/>
    <property type="project" value="TreeGrafter"/>
</dbReference>
<accession>A0A7R8CIV3</accession>
<name>A0A7R8CIV3_LEPSM</name>
<dbReference type="AlphaFoldDB" id="A0A7R8CIV3"/>
<dbReference type="PANTHER" id="PTHR12062">
    <property type="entry name" value="N-ACETYLGLUCOSAMINYLTRANSFERASE VI"/>
    <property type="match status" value="1"/>
</dbReference>
<protein>
    <submittedName>
        <fullName evidence="1">MGAT4A_B</fullName>
        <ecNumber evidence="1">2.4.1.145</ecNumber>
    </submittedName>
</protein>
<reference evidence="1" key="1">
    <citation type="submission" date="2021-02" db="EMBL/GenBank/DDBJ databases">
        <authorList>
            <person name="Bekaert M."/>
        </authorList>
    </citation>
    <scope>NUCLEOTIDE SEQUENCE</scope>
    <source>
        <strain evidence="1">IoA-00</strain>
    </source>
</reference>
<dbReference type="EMBL" id="HG994592">
    <property type="protein sequence ID" value="CAF2832372.1"/>
    <property type="molecule type" value="Genomic_DNA"/>
</dbReference>